<comment type="caution">
    <text evidence="1">The sequence shown here is derived from an EMBL/GenBank/DDBJ whole genome shotgun (WGS) entry which is preliminary data.</text>
</comment>
<organism evidence="1 2">
    <name type="scientific">Argiope bruennichi</name>
    <name type="common">Wasp spider</name>
    <name type="synonym">Aranea bruennichi</name>
    <dbReference type="NCBI Taxonomy" id="94029"/>
    <lineage>
        <taxon>Eukaryota</taxon>
        <taxon>Metazoa</taxon>
        <taxon>Ecdysozoa</taxon>
        <taxon>Arthropoda</taxon>
        <taxon>Chelicerata</taxon>
        <taxon>Arachnida</taxon>
        <taxon>Araneae</taxon>
        <taxon>Araneomorphae</taxon>
        <taxon>Entelegynae</taxon>
        <taxon>Araneoidea</taxon>
        <taxon>Araneidae</taxon>
        <taxon>Argiope</taxon>
    </lineage>
</organism>
<accession>A0A8T0E7G5</accession>
<sequence length="236" mass="26979">MYRPLNVVRQESAGGESLATPSLTLRRFLLFFPWEARIFRNTSTAFHKLPSFGNSRNLSFLDEYIYEHLQIKLSNFATLVQSVTLQRLTARLAGCRAAGGSTARLTLYPRDRTPSCLVKRIKTNEQDSRSLLAQARQIRALVLATASVSFSNLISHAYEKFCLFEDWIERYMRMDIESIHSDAFLSHLLKNDKQQSSDKLSTAISKHRVFASHVVRSEIFQQITSSVLYGTVCSYR</sequence>
<name>A0A8T0E7G5_ARGBR</name>
<gene>
    <name evidence="1" type="ORF">HNY73_020298</name>
</gene>
<dbReference type="AlphaFoldDB" id="A0A8T0E7G5"/>
<reference evidence="1" key="1">
    <citation type="journal article" date="2020" name="bioRxiv">
        <title>Chromosome-level reference genome of the European wasp spider Argiope bruennichi: a resource for studies on range expansion and evolutionary adaptation.</title>
        <authorList>
            <person name="Sheffer M.M."/>
            <person name="Hoppe A."/>
            <person name="Krehenwinkel H."/>
            <person name="Uhl G."/>
            <person name="Kuss A.W."/>
            <person name="Jensen L."/>
            <person name="Jensen C."/>
            <person name="Gillespie R.G."/>
            <person name="Hoff K.J."/>
            <person name="Prost S."/>
        </authorList>
    </citation>
    <scope>NUCLEOTIDE SEQUENCE</scope>
</reference>
<dbReference type="EMBL" id="JABXBU010002230">
    <property type="protein sequence ID" value="KAF8767318.1"/>
    <property type="molecule type" value="Genomic_DNA"/>
</dbReference>
<evidence type="ECO:0000313" key="1">
    <source>
        <dbReference type="EMBL" id="KAF8767318.1"/>
    </source>
</evidence>
<evidence type="ECO:0000313" key="2">
    <source>
        <dbReference type="Proteomes" id="UP000807504"/>
    </source>
</evidence>
<dbReference type="Proteomes" id="UP000807504">
    <property type="component" value="Unassembled WGS sequence"/>
</dbReference>
<protein>
    <submittedName>
        <fullName evidence="1">Uncharacterized protein</fullName>
    </submittedName>
</protein>
<proteinExistence type="predicted"/>
<reference evidence="1" key="2">
    <citation type="submission" date="2020-06" db="EMBL/GenBank/DDBJ databases">
        <authorList>
            <person name="Sheffer M."/>
        </authorList>
    </citation>
    <scope>NUCLEOTIDE SEQUENCE</scope>
</reference>
<keyword evidence="2" id="KW-1185">Reference proteome</keyword>